<dbReference type="NCBIfam" id="TIGR03126">
    <property type="entry name" value="one_C_fae"/>
    <property type="match status" value="1"/>
</dbReference>
<keyword evidence="1" id="KW-0456">Lyase</keyword>
<accession>A0A2D2D5Q9</accession>
<evidence type="ECO:0000256" key="1">
    <source>
        <dbReference type="ARBA" id="ARBA00023239"/>
    </source>
</evidence>
<evidence type="ECO:0000313" key="3">
    <source>
        <dbReference type="EMBL" id="ATQ70305.1"/>
    </source>
</evidence>
<dbReference type="GO" id="GO:0016840">
    <property type="term" value="F:carbon-nitrogen lyase activity"/>
    <property type="evidence" value="ECO:0007669"/>
    <property type="project" value="InterPro"/>
</dbReference>
<protein>
    <submittedName>
        <fullName evidence="3">Formaldehyde-activating enzyme</fullName>
    </submittedName>
</protein>
<dbReference type="SUPFAM" id="SSF54211">
    <property type="entry name" value="Ribosomal protein S5 domain 2-like"/>
    <property type="match status" value="1"/>
</dbReference>
<dbReference type="STRING" id="595536.GCA_000178815_03297"/>
<dbReference type="Pfam" id="PF08714">
    <property type="entry name" value="Fae"/>
    <property type="match status" value="1"/>
</dbReference>
<sequence length="179" mass="19458">MSEIWLATGEATVLAADGQYTDAMPEVLIGHVKGPVGQAFASMAGQVAGHPRMFVIRDLNQQVRPATMMTTKMTVRSNDFVELLGGVVQAATGDAIVDAVAEGIIPKDQVNELVMIIMIWLDPRCATDPNLDKRDLYRTNYEATKLAISRALKGEPSIDELIANRKTVTHYALEGVFDA</sequence>
<evidence type="ECO:0000259" key="2">
    <source>
        <dbReference type="Pfam" id="PF08714"/>
    </source>
</evidence>
<dbReference type="Gene3D" id="3.30.230.60">
    <property type="entry name" value="Formaldehyde-activating enzyme"/>
    <property type="match status" value="1"/>
</dbReference>
<feature type="domain" description="Formaldehyde-activating enzyme" evidence="2">
    <location>
        <begin position="8"/>
        <end position="171"/>
    </location>
</feature>
<gene>
    <name evidence="3" type="primary">fae</name>
    <name evidence="3" type="ORF">CQW49_09280</name>
</gene>
<organism evidence="3 4">
    <name type="scientific">Methylosinus trichosporium (strain ATCC 35070 / NCIMB 11131 / UNIQEM 75 / OB3b)</name>
    <dbReference type="NCBI Taxonomy" id="595536"/>
    <lineage>
        <taxon>Bacteria</taxon>
        <taxon>Pseudomonadati</taxon>
        <taxon>Pseudomonadota</taxon>
        <taxon>Alphaproteobacteria</taxon>
        <taxon>Hyphomicrobiales</taxon>
        <taxon>Methylocystaceae</taxon>
        <taxon>Methylosinus</taxon>
    </lineage>
</organism>
<evidence type="ECO:0000313" key="4">
    <source>
        <dbReference type="Proteomes" id="UP000230709"/>
    </source>
</evidence>
<reference evidence="4" key="1">
    <citation type="submission" date="2017-10" db="EMBL/GenBank/DDBJ databases">
        <title>Completed PacBio SMRT sequence of Methylosinus trichosporium OB3b reveals presence of a third large plasmid.</title>
        <authorList>
            <person name="Charles T.C."/>
            <person name="Lynch M.D.J."/>
            <person name="Heil J.R."/>
            <person name="Cheng J."/>
        </authorList>
    </citation>
    <scope>NUCLEOTIDE SEQUENCE [LARGE SCALE GENOMIC DNA]</scope>
    <source>
        <strain evidence="4">OB3b</strain>
    </source>
</reference>
<keyword evidence="4" id="KW-1185">Reference proteome</keyword>
<dbReference type="AlphaFoldDB" id="A0A2D2D5Q9"/>
<dbReference type="RefSeq" id="WP_003615091.1">
    <property type="nucleotide sequence ID" value="NZ_ADVE02000001.1"/>
</dbReference>
<dbReference type="KEGG" id="mtw:CQW49_09280"/>
<name>A0A2D2D5Q9_METT3</name>
<proteinExistence type="predicted"/>
<dbReference type="InterPro" id="IPR020568">
    <property type="entry name" value="Ribosomal_Su5_D2-typ_SF"/>
</dbReference>
<dbReference type="InterPro" id="IPR014826">
    <property type="entry name" value="HCHO-activating_enzyme"/>
</dbReference>
<dbReference type="InterPro" id="IPR037075">
    <property type="entry name" value="HCHO-activating_enzyme_sf"/>
</dbReference>
<dbReference type="Proteomes" id="UP000230709">
    <property type="component" value="Chromosome"/>
</dbReference>
<dbReference type="EMBL" id="CP023737">
    <property type="protein sequence ID" value="ATQ70305.1"/>
    <property type="molecule type" value="Genomic_DNA"/>
</dbReference>
<dbReference type="GO" id="GO:0016051">
    <property type="term" value="P:carbohydrate biosynthetic process"/>
    <property type="evidence" value="ECO:0007669"/>
    <property type="project" value="InterPro"/>
</dbReference>